<gene>
    <name evidence="7" type="primary">xseB</name>
    <name evidence="7" type="ORF">IAB88_08700</name>
</gene>
<dbReference type="GO" id="GO:0009318">
    <property type="term" value="C:exodeoxyribonuclease VII complex"/>
    <property type="evidence" value="ECO:0007669"/>
    <property type="project" value="UniProtKB-UniRule"/>
</dbReference>
<evidence type="ECO:0000256" key="4">
    <source>
        <dbReference type="ARBA" id="ARBA00022801"/>
    </source>
</evidence>
<accession>A0A9D9IRW8</accession>
<dbReference type="NCBIfam" id="TIGR01280">
    <property type="entry name" value="xseB"/>
    <property type="match status" value="1"/>
</dbReference>
<reference evidence="7" key="1">
    <citation type="submission" date="2020-10" db="EMBL/GenBank/DDBJ databases">
        <authorList>
            <person name="Gilroy R."/>
        </authorList>
    </citation>
    <scope>NUCLEOTIDE SEQUENCE</scope>
    <source>
        <strain evidence="7">6919</strain>
    </source>
</reference>
<dbReference type="AlphaFoldDB" id="A0A9D9IRW8"/>
<dbReference type="InterPro" id="IPR003761">
    <property type="entry name" value="Exonuc_VII_S"/>
</dbReference>
<evidence type="ECO:0000256" key="3">
    <source>
        <dbReference type="ARBA" id="ARBA00022722"/>
    </source>
</evidence>
<protein>
    <recommendedName>
        <fullName evidence="6">Exodeoxyribonuclease VII small subunit</fullName>
        <ecNumber evidence="6">3.1.11.6</ecNumber>
    </recommendedName>
</protein>
<dbReference type="InterPro" id="IPR037004">
    <property type="entry name" value="Exonuc_VII_ssu_sf"/>
</dbReference>
<keyword evidence="4 7" id="KW-0378">Hydrolase</keyword>
<name>A0A9D9IRW8_9BACT</name>
<keyword evidence="3" id="KW-0540">Nuclease</keyword>
<sequence length="70" mass="7940">MGTDKKLEKMTYSQAIAELETIVKEMQGENCSIDNLSKYTSRSLELLKICKAKLLTTDEELKKILAELES</sequence>
<evidence type="ECO:0000256" key="1">
    <source>
        <dbReference type="ARBA" id="ARBA00009998"/>
    </source>
</evidence>
<comment type="caution">
    <text evidence="7">The sequence shown here is derived from an EMBL/GenBank/DDBJ whole genome shotgun (WGS) entry which is preliminary data.</text>
</comment>
<proteinExistence type="inferred from homology"/>
<evidence type="ECO:0000313" key="7">
    <source>
        <dbReference type="EMBL" id="MBO8477055.1"/>
    </source>
</evidence>
<dbReference type="EMBL" id="JADIMC010000100">
    <property type="protein sequence ID" value="MBO8477055.1"/>
    <property type="molecule type" value="Genomic_DNA"/>
</dbReference>
<evidence type="ECO:0000256" key="5">
    <source>
        <dbReference type="ARBA" id="ARBA00022839"/>
    </source>
</evidence>
<dbReference type="Gene3D" id="1.10.287.1040">
    <property type="entry name" value="Exonuclease VII, small subunit"/>
    <property type="match status" value="1"/>
</dbReference>
<evidence type="ECO:0000256" key="2">
    <source>
        <dbReference type="ARBA" id="ARBA00022490"/>
    </source>
</evidence>
<dbReference type="EC" id="3.1.11.6" evidence="6"/>
<evidence type="ECO:0000256" key="6">
    <source>
        <dbReference type="NCBIfam" id="TIGR01280"/>
    </source>
</evidence>
<keyword evidence="2" id="KW-0963">Cytoplasm</keyword>
<comment type="similarity">
    <text evidence="1">Belongs to the XseB family.</text>
</comment>
<dbReference type="Pfam" id="PF02609">
    <property type="entry name" value="Exonuc_VII_S"/>
    <property type="match status" value="1"/>
</dbReference>
<dbReference type="Proteomes" id="UP000823598">
    <property type="component" value="Unassembled WGS sequence"/>
</dbReference>
<evidence type="ECO:0000313" key="8">
    <source>
        <dbReference type="Proteomes" id="UP000823598"/>
    </source>
</evidence>
<reference evidence="7" key="2">
    <citation type="journal article" date="2021" name="PeerJ">
        <title>Extensive microbial diversity within the chicken gut microbiome revealed by metagenomics and culture.</title>
        <authorList>
            <person name="Gilroy R."/>
            <person name="Ravi A."/>
            <person name="Getino M."/>
            <person name="Pursley I."/>
            <person name="Horton D.L."/>
            <person name="Alikhan N.F."/>
            <person name="Baker D."/>
            <person name="Gharbi K."/>
            <person name="Hall N."/>
            <person name="Watson M."/>
            <person name="Adriaenssens E.M."/>
            <person name="Foster-Nyarko E."/>
            <person name="Jarju S."/>
            <person name="Secka A."/>
            <person name="Antonio M."/>
            <person name="Oren A."/>
            <person name="Chaudhuri R.R."/>
            <person name="La Ragione R."/>
            <person name="Hildebrand F."/>
            <person name="Pallen M.J."/>
        </authorList>
    </citation>
    <scope>NUCLEOTIDE SEQUENCE</scope>
    <source>
        <strain evidence="7">6919</strain>
    </source>
</reference>
<dbReference type="SUPFAM" id="SSF116842">
    <property type="entry name" value="XseB-like"/>
    <property type="match status" value="1"/>
</dbReference>
<dbReference type="GO" id="GO:0006308">
    <property type="term" value="P:DNA catabolic process"/>
    <property type="evidence" value="ECO:0007669"/>
    <property type="project" value="UniProtKB-UniRule"/>
</dbReference>
<keyword evidence="5" id="KW-0269">Exonuclease</keyword>
<dbReference type="GO" id="GO:0008855">
    <property type="term" value="F:exodeoxyribonuclease VII activity"/>
    <property type="evidence" value="ECO:0007669"/>
    <property type="project" value="UniProtKB-UniRule"/>
</dbReference>
<organism evidence="7 8">
    <name type="scientific">Candidatus Limisoma faecipullorum</name>
    <dbReference type="NCBI Taxonomy" id="2840854"/>
    <lineage>
        <taxon>Bacteria</taxon>
        <taxon>Pseudomonadati</taxon>
        <taxon>Bacteroidota</taxon>
        <taxon>Bacteroidia</taxon>
        <taxon>Bacteroidales</taxon>
        <taxon>Candidatus Limisoma</taxon>
    </lineage>
</organism>